<dbReference type="PROSITE" id="PS50890">
    <property type="entry name" value="PUA"/>
    <property type="match status" value="1"/>
</dbReference>
<dbReference type="Pfam" id="PF00395">
    <property type="entry name" value="SLH"/>
    <property type="match status" value="3"/>
</dbReference>
<comment type="caution">
    <text evidence="3">The sequence shown here is derived from an EMBL/GenBank/DDBJ whole genome shotgun (WGS) entry which is preliminary data.</text>
</comment>
<accession>A0A4S4BHF8</accession>
<dbReference type="InterPro" id="IPR001220">
    <property type="entry name" value="Legume_lectin_dom"/>
</dbReference>
<evidence type="ECO:0000313" key="4">
    <source>
        <dbReference type="Proteomes" id="UP000310636"/>
    </source>
</evidence>
<evidence type="ECO:0000256" key="1">
    <source>
        <dbReference type="SAM" id="MobiDB-lite"/>
    </source>
</evidence>
<evidence type="ECO:0000313" key="3">
    <source>
        <dbReference type="EMBL" id="THF73980.1"/>
    </source>
</evidence>
<feature type="region of interest" description="Disordered" evidence="1">
    <location>
        <begin position="3700"/>
        <end position="3721"/>
    </location>
</feature>
<keyword evidence="4" id="KW-1185">Reference proteome</keyword>
<evidence type="ECO:0000259" key="2">
    <source>
        <dbReference type="PROSITE" id="PS51272"/>
    </source>
</evidence>
<dbReference type="RefSeq" id="WP_136372903.1">
    <property type="nucleotide sequence ID" value="NZ_SSOB01000046.1"/>
</dbReference>
<dbReference type="OrthoDB" id="283370at2"/>
<gene>
    <name evidence="3" type="ORF">E6C55_26740</name>
</gene>
<dbReference type="Gene3D" id="2.60.120.200">
    <property type="match status" value="1"/>
</dbReference>
<feature type="domain" description="SLH" evidence="2">
    <location>
        <begin position="3704"/>
        <end position="3764"/>
    </location>
</feature>
<dbReference type="PANTHER" id="PTHR32401:SF48">
    <property type="entry name" value="LEGUME LECTIN DOMAIN-CONTAINING PROTEIN"/>
    <property type="match status" value="1"/>
</dbReference>
<dbReference type="PROSITE" id="PS51272">
    <property type="entry name" value="SLH"/>
    <property type="match status" value="3"/>
</dbReference>
<dbReference type="InterPro" id="IPR050258">
    <property type="entry name" value="Leguminous_Lectin"/>
</dbReference>
<dbReference type="InterPro" id="IPR046780">
    <property type="entry name" value="aBig_2"/>
</dbReference>
<feature type="region of interest" description="Disordered" evidence="1">
    <location>
        <begin position="2986"/>
        <end position="3008"/>
    </location>
</feature>
<dbReference type="EMBL" id="SSOB01000046">
    <property type="protein sequence ID" value="THF73980.1"/>
    <property type="molecule type" value="Genomic_DNA"/>
</dbReference>
<organism evidence="3 4">
    <name type="scientific">Cohnella fermenti</name>
    <dbReference type="NCBI Taxonomy" id="2565925"/>
    <lineage>
        <taxon>Bacteria</taxon>
        <taxon>Bacillati</taxon>
        <taxon>Bacillota</taxon>
        <taxon>Bacilli</taxon>
        <taxon>Bacillales</taxon>
        <taxon>Paenibacillaceae</taxon>
        <taxon>Cohnella</taxon>
    </lineage>
</organism>
<reference evidence="3 4" key="1">
    <citation type="submission" date="2019-04" db="EMBL/GenBank/DDBJ databases">
        <title>Cohnella sp. nov. isolated from preserved vegetables.</title>
        <authorList>
            <person name="Lin S.-Y."/>
            <person name="Hung M.-H."/>
            <person name="Young C.-C."/>
        </authorList>
    </citation>
    <scope>NUCLEOTIDE SEQUENCE [LARGE SCALE GENOMIC DNA]</scope>
    <source>
        <strain evidence="3 4">CC-MHH1044</strain>
    </source>
</reference>
<feature type="region of interest" description="Disordered" evidence="1">
    <location>
        <begin position="2723"/>
        <end position="2748"/>
    </location>
</feature>
<dbReference type="GO" id="GO:0030246">
    <property type="term" value="F:carbohydrate binding"/>
    <property type="evidence" value="ECO:0007669"/>
    <property type="project" value="InterPro"/>
</dbReference>
<feature type="domain" description="SLH" evidence="2">
    <location>
        <begin position="3765"/>
        <end position="3825"/>
    </location>
</feature>
<feature type="compositionally biased region" description="Acidic residues" evidence="1">
    <location>
        <begin position="3706"/>
        <end position="3719"/>
    </location>
</feature>
<proteinExistence type="predicted"/>
<name>A0A4S4BHF8_9BACL</name>
<feature type="compositionally biased region" description="Polar residues" evidence="1">
    <location>
        <begin position="2729"/>
        <end position="2746"/>
    </location>
</feature>
<dbReference type="Pfam" id="PF00139">
    <property type="entry name" value="Lectin_legB"/>
    <property type="match status" value="1"/>
</dbReference>
<sequence length="3930" mass="406349">MISLRRFIVPFLAFLLIFQVAIPGSGNTVHAATDGFITFKYDSFSNDGRMKINGSTVYSSNRLRLTPAAEQQWGTAFNVERVSLKDDRSFSSYFTFELSSGGGYTVGWADGIVFTVQTYSNSAGAAGGGMGYQGIPQSVGIEFDTWNNGPSLTEPDANHIGVDINGVLGSNKVVSLPTDTLNMKSGTIHAWVDYNGATKTIEVRVNKNSSTRPATATLTETNVNLTSILNSNDVYVGFTAATGGAYQIHDITKWYFTNEYAPIDVNNNTYAQAPTSYTIAKTQQEDGSWKLDITAVGGSRQNNIPITVTATNGGIVEPSSVTTDANGKAVVYVSSGETTGDSTVKAEGPSGIYSTATVALAGKTSAPLANNIVANATDQDITLSNVPADTIISVYRSESDSTPVQFPATAGGAVTLTAEQLGFDLSIEDDIYITYKTGTKLESNKTTITPMLRSEALTDDQIVSNGTKDTVYVTDVPAGATVRVYDSVSGQLIGQATADSSANPLAVSIAGGLLDLQEVKVTIQESNEIESFPTSATTRLEKSDNPVNVTANAATDMITVQNVPNGAKVIVYDSNGDEIASIYNRTGQTRDTAIDMSPPGIENGDAYRVSIIEVKKYESDKVAVTGQTPSPSLTADQIAANATTDAVTVANIAPGATVRVYDANGVLLGEAANTSDKTGAVAVAIAAGLAAEQQVSVTQQREDELESAKQVATALSETSVAPTSATANATKDTVTVSSVPAGATVKVYNAAGTLIGTATNSGAASAAVEVAIAAGLNAGDSITATITELNKSESASVSAVAKDEASGVTVGTITANGTKGTVKVANVPKGATVIVYDSNGHELGRLTQSIAAGSLTVPGLTNMGDTIYVSIVTADHLESGKVPQAVTYDLVSELTADQVLANATNNTVTVTGVAAGATITVYDDQGHAIGTATNTGNASGTVVVELSIDLADGASVFVAKKDSNKSVSEPIEIFAANEQSATPTAVVANSSTDTVTVKNVPAGATVTVYDDEEMQNVIGHAENTGNEPKTVVVEIVDGLNDQEPVYVTLTEANKKESEPAVSTAKPDGDSAIIGAIAADGINGTVTVEDVPAGATIIVYDANGNELGRLTQGGTAGDLTLSGLSGLGDTVYVSITLPNQLESSKVAQAVDYGQSSKLDSEQVSVNATSDEATVANVPAGATVTVYAEDGTIVLGTATNEGTGPSTVIVSLAPGVEDGDTVQITLKEHSKRESEPLEATAEYDPSNVPLTVIANATADTVAVDLVPAGATVTVYDEDGTTVLGTAVNNGSTAGPVVVNIDAPGLEPGDVVQVSVKETNKSESGLTASTALAASDSLSADDVEANGTAGTVTVHDVPANATVIVYDKDGRELGRLTQGDDAGDLTLSGLGDLGEQIYVSIAEEGKLASEAVPYTVVYTTSESLQDGQVAANATRDTVTVTDVPVGATIIVYNAGGDEIGRAVNEGANAGDVIVAIAEPGLANNETIGVAIQEPNKNISDPIDVKAEYEPSAAPTDAEVNATSNKVSVAGVPAGAAVTVYNADDEVIGTGVNSASSTAAIVILLNDGVELEDGDTVSITITEVDKSESEPGSFTARVESSQLDADDISADGTKGQVTVDGVPAGATVNVYDADGNLIGTVTNTGDDAATVVVTITVDIADDETVSVTLTEAGKAESEPVPINLGYDQSPSLDADRIYADATNDQVTVSDVPAGATIYIYSAGGSLLGSIANTGVDAADLTVKLAAPGLAVGDTVNVSIQEAGKRESAKTTATAKANQSKALVEQQVTVNAATDQITIREVPAGSTVRIYDSTGKLLISRKNTTSGETTLSIAMSPGFDAGAQFQLSLTELNKEESAKLTVTALGQSAKLLPTQIVDIDTREGTVQVQQVPPGATVVAYDEAGNEIGRATNTSTGDAEVIINGEGPLAGSPIRLTIIEAGKLESVPLDVVITQSATLAADQVVSNGTKNVVYVTNAAEGAIVRVYDQATGDLIGQAVATGGADPLAVSIAGGLADLQVVAVTIKEKQKAESQPVAVTTRLEKSANPVKVDANATTDRITVKQVPDNAKVIVYDLDGDEIASITNRSGEVRDMVIDMLPQGFALGDRFAIAIVEEKKYESDKVAAIGEASASTLPADNVSADATTDRVTVADVAPGAVIRVYDANGTLIGQATNEGSTNREVTVEIAAGLADEQPVFVTAENTGEVEGTAVRVVATSDQSAALPAESITANATDDTVTVANVPAGATVKVYDEEGNVIGTATNNGSTTGTVTVTIDDGFDEADIVSVTIKEPNKSESGKTPATAQTESEWSDDYSIHADGTEGTVTVDNVPAGATIIVYDKDGNELGRLTQGEEPGSLTLEHLQGMGEEIQVSIIVEGHLESAPQQAVVDYTASGELEAITANATDDTVTVANVPAGATIKVYDDQGNLIGTATNNSGTDGPVVVTIPSGLSDGQVVDVTITEKNKAESGKSPVTAVNDQSTELPAESITANATDDTVTVTNVPPGATVTVYDKEGEVIGTATNNGGTAATVTVTIDGGLDEADIVSVTIKEPNKSESGKAEATAKTESEWPEEISIVAKGTEGTVTVDNVPAGATIIVYDQDGNELGRLTQGEESGTLTLEHLQGMGEEIQVSIIIEGYLESAPQQAVVDYTTSGDLAEAITANATNDTVTVANVPAGATIKVYDEYGNLIGMAVNNSGVDGPVVVTIPSGLKDGQVVDVTITEKNKTESDKTSATAVNDPSETPTASSITANATDNTVTVTNVPAGATVTVYDEENNVIGTATNSGGTAGTVTVTIDGGLDEADIVSVTIKEPNKSESGKAPVTVQTESAWSDEYSIHADGTAGKVTVDNVPAGATIIVYDQDGNELGRLTQGEESGTLTLEDLQGMGEEIQVSIITEGHLESAPQQAVVDYTTSGDLAEAITANATNDTVTVANVPAGATIKVYDEHGNLIGTATNNSNTDGPVVVTIPSGLSAGQVVDVTITEKNKAESAKTSATAVNDPSEQPTTSSITANATDNTVTVTNVPAGATVTVYDDENNVIGTATSSGSTAGTVTVTIGGGLDEAETVYVTITEANKAEGAPAPATSQVKSDPLTGSVSANATQDTVAIAAVPAGATIYVYNAANQLIGTLTNDGLEPADLTIAAAAPGLAGGDTVKVSVKEPGKLESSTIAVIAVLEQTASLDEAQVAVNATTDIITVKDVAPGATVRVYDSTGKLIISRKNTTSGSTTLVITMNPGFDAGDHYSLSVSEPNKQESVKLNVIARDQSSMPSSTQIESISIEQDTIVLQDIPNGATVVAYDANGNEVGRATNDSGSTGEVTIKGPITTNEMQFTLIESGKLESDKLIVDLLLTTEEQINNALRRLSVQYQVQDTWESVTNNVYVLTVGAHDTQVQWQSSKPGVVTINTPSDNRIEATVARQANDESVILTAEISKNGIAKSRTFLLIVKSASLNKTSEVVQRQVDISGGEGQEHQQQVDVNRITMSDGSKIDKAIFDASSADTFTGNPLTADSPAIIYVNEDTDPADEYAIEIPQQSVSLLANNGNSLDVRTDYAQLRISSEVLARMNESFLDLFFRIVPVKDEDVQAALNSQIPNESAVRQAASGRQVTVLGSSLEVETNYSNYSTTLFIPFAKNGIVIPTDNATSFLDSLRVYIEHSDGEKAVQQGTVVYQNDEPIGLEIVIDKFSRFTVIRLTNSPIVVGPSTPADTEDGADTEDETEQTPDTAYHSAYMRGYVDGTFRPNASISRSEMAAILFRVNELEELDSFKQLYPDVNANHWAALNIERLKELGWMVGDTNGNFRPEAGITRAEMALIIARWLKLELPAEAQSGFKDVRANHWASQAIAAVSKAGYMIGDGDGEFKPGRNLTRAEAVTIINRVLNRGPLNDTPDSSWKDVDRNYWAYGDIEEASRNHYYTKLEEGVRGEHYIDSK</sequence>
<dbReference type="SUPFAM" id="SSF49899">
    <property type="entry name" value="Concanavalin A-like lectins/glucanases"/>
    <property type="match status" value="1"/>
</dbReference>
<dbReference type="InterPro" id="IPR001119">
    <property type="entry name" value="SLH_dom"/>
</dbReference>
<feature type="compositionally biased region" description="Polar residues" evidence="1">
    <location>
        <begin position="2989"/>
        <end position="3008"/>
    </location>
</feature>
<dbReference type="Proteomes" id="UP000310636">
    <property type="component" value="Unassembled WGS sequence"/>
</dbReference>
<dbReference type="InterPro" id="IPR013320">
    <property type="entry name" value="ConA-like_dom_sf"/>
</dbReference>
<protein>
    <recommendedName>
        <fullName evidence="2">SLH domain-containing protein</fullName>
    </recommendedName>
</protein>
<feature type="domain" description="SLH" evidence="2">
    <location>
        <begin position="3826"/>
        <end position="3889"/>
    </location>
</feature>
<dbReference type="Pfam" id="PF20578">
    <property type="entry name" value="aBig_2"/>
    <property type="match status" value="1"/>
</dbReference>
<dbReference type="CDD" id="cd06899">
    <property type="entry name" value="lectin_legume_LecRK_Arcelin_ConA"/>
    <property type="match status" value="1"/>
</dbReference>
<dbReference type="PANTHER" id="PTHR32401">
    <property type="entry name" value="CONCANAVALIN A-LIKE LECTIN FAMILY PROTEIN"/>
    <property type="match status" value="1"/>
</dbReference>